<evidence type="ECO:0000256" key="1">
    <source>
        <dbReference type="ARBA" id="ARBA00004275"/>
    </source>
</evidence>
<evidence type="ECO:0000259" key="4">
    <source>
        <dbReference type="Pfam" id="PF00501"/>
    </source>
</evidence>
<accession>A0A9P0GGM8</accession>
<dbReference type="PROSITE" id="PS00455">
    <property type="entry name" value="AMP_BINDING"/>
    <property type="match status" value="1"/>
</dbReference>
<dbReference type="AlphaFoldDB" id="A0A9P0GGM8"/>
<dbReference type="InterPro" id="IPR020845">
    <property type="entry name" value="AMP-binding_CS"/>
</dbReference>
<dbReference type="Proteomes" id="UP001153636">
    <property type="component" value="Chromosome 3"/>
</dbReference>
<dbReference type="OrthoDB" id="10253869at2759"/>
<dbReference type="GO" id="GO:0004467">
    <property type="term" value="F:long-chain fatty acid-CoA ligase activity"/>
    <property type="evidence" value="ECO:0007669"/>
    <property type="project" value="TreeGrafter"/>
</dbReference>
<sequence>MSLIRGKLGNRRSFSEWKNHVKRLSSSINQDNHPNVVKSDSKDIVIPDISLPELIYSKIGGYSNLIATESAKSGKTYTFDQIAIKSRNLSKHLRQKFKLEDGDVIAFLLPNLPEFVICFLGALEARLTVTTMNHMYTADEISKQIYDASPKIIITQGPQLDTLRTALNMLKRDVPTIFVKERQDESIPQGTIDFFELINTPIDVPDLQPGKSMDVAIMPYSSGTTGLPKGVQLCHKNLVTNIIQFCSEDFRHYDQPSENFQEISPAVLPFYHIYGMMMNFLFLYNGVRCIAIEKFTPEFYLSVLEKYYPTVISAAPPLVHFLSAHPAVKKEYFKNLKMLSSGAAPLGFMDEERFLKKAGRSDIRMVQGYGLTETSPAISHSPINVERTEKNGGSVGKLLPNTSMKIINPDDPTGNYLHFVLGTPLGPNQKGELVVKGPQVMKGYYNKPEETTNAFLDGWLRTGDIGYYNEDKHIWISDRLKELIKVKGFQVPPAELEELIRNHPTVDDAAVIGIPHPLHGEVPRAYIVPKKDKNFNSDELNEYVAEKVASYKKLAGGIEVVDSIPKNAAGKILRRKLKEGYLLKNA</sequence>
<evidence type="ECO:0000313" key="6">
    <source>
        <dbReference type="EMBL" id="CAH1108547.1"/>
    </source>
</evidence>
<keyword evidence="3" id="KW-0576">Peroxisome</keyword>
<dbReference type="SUPFAM" id="SSF56801">
    <property type="entry name" value="Acetyl-CoA synthetase-like"/>
    <property type="match status" value="1"/>
</dbReference>
<protein>
    <submittedName>
        <fullName evidence="6">Uncharacterized protein</fullName>
    </submittedName>
</protein>
<dbReference type="Gene3D" id="3.40.50.12780">
    <property type="entry name" value="N-terminal domain of ligase-like"/>
    <property type="match status" value="1"/>
</dbReference>
<dbReference type="InterPro" id="IPR045851">
    <property type="entry name" value="AMP-bd_C_sf"/>
</dbReference>
<dbReference type="PANTHER" id="PTHR24096:SF422">
    <property type="entry name" value="BCDNA.GH02901"/>
    <property type="match status" value="1"/>
</dbReference>
<dbReference type="GO" id="GO:0005777">
    <property type="term" value="C:peroxisome"/>
    <property type="evidence" value="ECO:0007669"/>
    <property type="project" value="UniProtKB-SubCell"/>
</dbReference>
<evidence type="ECO:0000256" key="3">
    <source>
        <dbReference type="ARBA" id="ARBA00023140"/>
    </source>
</evidence>
<dbReference type="Gene3D" id="3.30.300.30">
    <property type="match status" value="1"/>
</dbReference>
<feature type="domain" description="AMP-binding enzyme C-terminal" evidence="5">
    <location>
        <begin position="495"/>
        <end position="571"/>
    </location>
</feature>
<gene>
    <name evidence="6" type="ORF">PSYICH_LOCUS9438</name>
</gene>
<feature type="domain" description="AMP-dependent synthetase/ligase" evidence="4">
    <location>
        <begin position="68"/>
        <end position="445"/>
    </location>
</feature>
<dbReference type="InterPro" id="IPR042099">
    <property type="entry name" value="ANL_N_sf"/>
</dbReference>
<reference evidence="6" key="1">
    <citation type="submission" date="2022-01" db="EMBL/GenBank/DDBJ databases">
        <authorList>
            <person name="King R."/>
        </authorList>
    </citation>
    <scope>NUCLEOTIDE SEQUENCE</scope>
</reference>
<dbReference type="EMBL" id="OV651815">
    <property type="protein sequence ID" value="CAH1108547.1"/>
    <property type="molecule type" value="Genomic_DNA"/>
</dbReference>
<evidence type="ECO:0000313" key="7">
    <source>
        <dbReference type="Proteomes" id="UP001153636"/>
    </source>
</evidence>
<name>A0A9P0GGM8_9CUCU</name>
<keyword evidence="7" id="KW-1185">Reference proteome</keyword>
<comment type="similarity">
    <text evidence="2">Belongs to the ATP-dependent AMP-binding enzyme family.</text>
</comment>
<dbReference type="InterPro" id="IPR025110">
    <property type="entry name" value="AMP-bd_C"/>
</dbReference>
<dbReference type="Pfam" id="PF00501">
    <property type="entry name" value="AMP-binding"/>
    <property type="match status" value="1"/>
</dbReference>
<organism evidence="6 7">
    <name type="scientific">Psylliodes chrysocephalus</name>
    <dbReference type="NCBI Taxonomy" id="3402493"/>
    <lineage>
        <taxon>Eukaryota</taxon>
        <taxon>Metazoa</taxon>
        <taxon>Ecdysozoa</taxon>
        <taxon>Arthropoda</taxon>
        <taxon>Hexapoda</taxon>
        <taxon>Insecta</taxon>
        <taxon>Pterygota</taxon>
        <taxon>Neoptera</taxon>
        <taxon>Endopterygota</taxon>
        <taxon>Coleoptera</taxon>
        <taxon>Polyphaga</taxon>
        <taxon>Cucujiformia</taxon>
        <taxon>Chrysomeloidea</taxon>
        <taxon>Chrysomelidae</taxon>
        <taxon>Galerucinae</taxon>
        <taxon>Alticini</taxon>
        <taxon>Psylliodes</taxon>
    </lineage>
</organism>
<dbReference type="FunFam" id="3.30.300.30:FF:000007">
    <property type="entry name" value="4-coumarate--CoA ligase 2"/>
    <property type="match status" value="1"/>
</dbReference>
<dbReference type="CDD" id="cd05911">
    <property type="entry name" value="Firefly_Luc_like"/>
    <property type="match status" value="1"/>
</dbReference>
<dbReference type="Pfam" id="PF13193">
    <property type="entry name" value="AMP-binding_C"/>
    <property type="match status" value="1"/>
</dbReference>
<dbReference type="PANTHER" id="PTHR24096">
    <property type="entry name" value="LONG-CHAIN-FATTY-ACID--COA LIGASE"/>
    <property type="match status" value="1"/>
</dbReference>
<comment type="subcellular location">
    <subcellularLocation>
        <location evidence="1">Peroxisome</location>
    </subcellularLocation>
</comment>
<evidence type="ECO:0000259" key="5">
    <source>
        <dbReference type="Pfam" id="PF13193"/>
    </source>
</evidence>
<evidence type="ECO:0000256" key="2">
    <source>
        <dbReference type="ARBA" id="ARBA00006432"/>
    </source>
</evidence>
<dbReference type="InterPro" id="IPR000873">
    <property type="entry name" value="AMP-dep_synth/lig_dom"/>
</dbReference>
<proteinExistence type="inferred from homology"/>
<dbReference type="GO" id="GO:0046949">
    <property type="term" value="P:fatty-acyl-CoA biosynthetic process"/>
    <property type="evidence" value="ECO:0007669"/>
    <property type="project" value="TreeGrafter"/>
</dbReference>